<feature type="compositionally biased region" description="Low complexity" evidence="1">
    <location>
        <begin position="1029"/>
        <end position="1057"/>
    </location>
</feature>
<feature type="compositionally biased region" description="Low complexity" evidence="1">
    <location>
        <begin position="1124"/>
        <end position="1137"/>
    </location>
</feature>
<feature type="compositionally biased region" description="Polar residues" evidence="1">
    <location>
        <begin position="870"/>
        <end position="881"/>
    </location>
</feature>
<feature type="compositionally biased region" description="Low complexity" evidence="1">
    <location>
        <begin position="1649"/>
        <end position="1662"/>
    </location>
</feature>
<feature type="compositionally biased region" description="Low complexity" evidence="1">
    <location>
        <begin position="524"/>
        <end position="537"/>
    </location>
</feature>
<feature type="compositionally biased region" description="Polar residues" evidence="1">
    <location>
        <begin position="603"/>
        <end position="614"/>
    </location>
</feature>
<feature type="compositionally biased region" description="Basic and acidic residues" evidence="1">
    <location>
        <begin position="1213"/>
        <end position="1223"/>
    </location>
</feature>
<feature type="compositionally biased region" description="Low complexity" evidence="1">
    <location>
        <begin position="1064"/>
        <end position="1084"/>
    </location>
</feature>
<proteinExistence type="predicted"/>
<gene>
    <name evidence="2" type="ORF">MARPO_0013s0045</name>
</gene>
<feature type="compositionally biased region" description="Polar residues" evidence="1">
    <location>
        <begin position="1378"/>
        <end position="1389"/>
    </location>
</feature>
<feature type="compositionally biased region" description="Low complexity" evidence="1">
    <location>
        <begin position="645"/>
        <end position="655"/>
    </location>
</feature>
<dbReference type="EMBL" id="KZ772685">
    <property type="protein sequence ID" value="PTQ45812.1"/>
    <property type="molecule type" value="Genomic_DNA"/>
</dbReference>
<feature type="compositionally biased region" description="Basic and acidic residues" evidence="1">
    <location>
        <begin position="1518"/>
        <end position="1540"/>
    </location>
</feature>
<keyword evidence="3" id="KW-1185">Reference proteome</keyword>
<feature type="compositionally biased region" description="Polar residues" evidence="1">
    <location>
        <begin position="753"/>
        <end position="762"/>
    </location>
</feature>
<feature type="compositionally biased region" description="Basic and acidic residues" evidence="1">
    <location>
        <begin position="1487"/>
        <end position="1501"/>
    </location>
</feature>
<feature type="compositionally biased region" description="Low complexity" evidence="1">
    <location>
        <begin position="663"/>
        <end position="672"/>
    </location>
</feature>
<feature type="region of interest" description="Disordered" evidence="1">
    <location>
        <begin position="1"/>
        <end position="37"/>
    </location>
</feature>
<feature type="compositionally biased region" description="Basic and acidic residues" evidence="1">
    <location>
        <begin position="310"/>
        <end position="330"/>
    </location>
</feature>
<feature type="region of interest" description="Disordered" evidence="1">
    <location>
        <begin position="865"/>
        <end position="1327"/>
    </location>
</feature>
<feature type="compositionally biased region" description="Acidic residues" evidence="1">
    <location>
        <begin position="555"/>
        <end position="564"/>
    </location>
</feature>
<feature type="compositionally biased region" description="Basic and acidic residues" evidence="1">
    <location>
        <begin position="1239"/>
        <end position="1249"/>
    </location>
</feature>
<feature type="compositionally biased region" description="Polar residues" evidence="1">
    <location>
        <begin position="486"/>
        <end position="495"/>
    </location>
</feature>
<feature type="compositionally biased region" description="Basic and acidic residues" evidence="1">
    <location>
        <begin position="1548"/>
        <end position="1557"/>
    </location>
</feature>
<organism evidence="2 3">
    <name type="scientific">Marchantia polymorpha</name>
    <name type="common">Common liverwort</name>
    <name type="synonym">Marchantia aquatica</name>
    <dbReference type="NCBI Taxonomy" id="3197"/>
    <lineage>
        <taxon>Eukaryota</taxon>
        <taxon>Viridiplantae</taxon>
        <taxon>Streptophyta</taxon>
        <taxon>Embryophyta</taxon>
        <taxon>Marchantiophyta</taxon>
        <taxon>Marchantiopsida</taxon>
        <taxon>Marchantiidae</taxon>
        <taxon>Marchantiales</taxon>
        <taxon>Marchantiaceae</taxon>
        <taxon>Marchantia</taxon>
    </lineage>
</organism>
<evidence type="ECO:0000313" key="3">
    <source>
        <dbReference type="Proteomes" id="UP000244005"/>
    </source>
</evidence>
<feature type="compositionally biased region" description="Polar residues" evidence="1">
    <location>
        <begin position="1259"/>
        <end position="1272"/>
    </location>
</feature>
<dbReference type="Proteomes" id="UP000244005">
    <property type="component" value="Unassembled WGS sequence"/>
</dbReference>
<feature type="region of interest" description="Disordered" evidence="1">
    <location>
        <begin position="1458"/>
        <end position="1662"/>
    </location>
</feature>
<evidence type="ECO:0000313" key="2">
    <source>
        <dbReference type="EMBL" id="PTQ45812.1"/>
    </source>
</evidence>
<feature type="compositionally biased region" description="Low complexity" evidence="1">
    <location>
        <begin position="1"/>
        <end position="16"/>
    </location>
</feature>
<sequence>MALRRQSTSSTVTSRSNPGMSQGDEDGGQKQNKPLQEWLEGISERMMKRIDTVGDEVQKIVDEMGAVELDLKNTFNSFRCLSSTQFVENRVYEEDETESVRAETPAKDSQHPFAPTESYEDEILPRYRDAVSTAWATFQEISHQHDQASRRLRSRNKVLRNLDYDGHLHLVPHIIGTDEFARDAQCGLADLRHKRPIVDGFEVDSDTEREGADLAAELVGAGSVSEGEWSDPESDLGDQGDGFEPAVSAALDFKAMLEAALRNPSLPYDGNTSTEDVDMYGQGIDNDYFLSNVTIDNYYGSPRTISRTVETGDHRASDDTTANKDTRDPGDWQLTASHVPANIAVQTTADSLDNITSQPLQPGRAEQPYRDTMEELLKKPFMLKTQNPMEEDKLNNSETNVPAEYNSLSNLPYIPGGLFDDDESDTVSIVGEFANVSDSNTEPTIPEGLFQRHPPPGAAEPSQEQARSSSTVDHSTSPLLVPPFTTGRQPSNVDITSLFKGQDNKGPTKLKIPDSSSSLGNTENISNRSNTSNGSRGQFTSQSIVRPQVRGGLFDDSDDDEEDTGNLFGVTDSGIDSQPGLRTWTSASSKGLFDDLENEDATDQNLFRQPSGSSHEGRNNDDVSSVLRKVMIPGPATGRLPQRQSSWSSNSDGSSDPLQKQISGSSPSPSASDRNLRQSLSSILVPHEMHLRARPKISSSANVSDSNTEPTIPEGLFQRHPPPGAAEPSQEQARSSSTVDHSTSPLLVPPFTTGRQPSNVDITSLFKGQDNKGPTKLKIPDSSSSLGNTENISNRSNTSNGSRGQFTSQSIVRPQVRGGLFDDSDDDEEDTGNLFGVTDSGIDSQPGLRTWTSASSKGLFDDLENEDATDQNLFRQPSGSSHEGRNNDDVSSVLRKVMIPGPATGRLPQRQSSWSSNSDGSSDPLQKQISGSSPSPSASDRNLRQSLSSSPSGNTLQSKPKISSSSSLSESSPDPLQRQSLSSSPSRNAPESKPKISSSSSLSESSHDSLQRQSLSSSPSRNAPESKPKVSSSSSLPRSSPDPLQRQSPNSSPSRNTPTRDPKPSFSSSPSGSSPDPLQGQSPGYNLTASKQDRIHEQVFDPTLSESTIDRPKKPFSGTNLFGSFTSPTQTQPSRSSLVESVLDRTSIDSSPVKYEFKEDSGEDKPVEPHPSLESLLAAGIRPTVHSAVDSSDDSDAWSRSESGDEGDGDVDTSSRGKPDSPKSYKGFGATAESFASNYEEKSLSDSDGAKQPAAEPTVQHSRSSSVETASMVSVPEYTLKSPLFPLRSHDSSASSPSRPRRTFSDLQDLEMPEEQPLKPQSPIEEAIRPTYAFIDRRTNLGASSITDDDAGKLTHTTLSRPLGPAKRRAPSPIKPLKSTQSLPVQSPPRQIDTLPRNVSQNVFSGRDLTAPKIDIGRLTTGRAFTSLFEEDDGDDDLFGSELPPKQSNLQIGPKLQQTKSPLDLPVPQNMTRDEVKGPFPTVKSSRSPEDLFHTRERDEPAEVALKPKSPLDLFQTTRRDVSKEVAHPERSKMPLDRNVDLQTTTARDIEKEEDPSPARIRSPLPSRVPTASPAKISGLKAEDAKAPAGRPASRLSSLLFGDDDEDNEDALFGPLHEKSSRGSKDWLASSSSFNPARPTSSFNPARPTSSRRTSGSSLFDD</sequence>
<reference evidence="3" key="1">
    <citation type="journal article" date="2017" name="Cell">
        <title>Insights into land plant evolution garnered from the Marchantia polymorpha genome.</title>
        <authorList>
            <person name="Bowman J.L."/>
            <person name="Kohchi T."/>
            <person name="Yamato K.T."/>
            <person name="Jenkins J."/>
            <person name="Shu S."/>
            <person name="Ishizaki K."/>
            <person name="Yamaoka S."/>
            <person name="Nishihama R."/>
            <person name="Nakamura Y."/>
            <person name="Berger F."/>
            <person name="Adam C."/>
            <person name="Aki S.S."/>
            <person name="Althoff F."/>
            <person name="Araki T."/>
            <person name="Arteaga-Vazquez M.A."/>
            <person name="Balasubrmanian S."/>
            <person name="Barry K."/>
            <person name="Bauer D."/>
            <person name="Boehm C.R."/>
            <person name="Briginshaw L."/>
            <person name="Caballero-Perez J."/>
            <person name="Catarino B."/>
            <person name="Chen F."/>
            <person name="Chiyoda S."/>
            <person name="Chovatia M."/>
            <person name="Davies K.M."/>
            <person name="Delmans M."/>
            <person name="Demura T."/>
            <person name="Dierschke T."/>
            <person name="Dolan L."/>
            <person name="Dorantes-Acosta A.E."/>
            <person name="Eklund D.M."/>
            <person name="Florent S.N."/>
            <person name="Flores-Sandoval E."/>
            <person name="Fujiyama A."/>
            <person name="Fukuzawa H."/>
            <person name="Galik B."/>
            <person name="Grimanelli D."/>
            <person name="Grimwood J."/>
            <person name="Grossniklaus U."/>
            <person name="Hamada T."/>
            <person name="Haseloff J."/>
            <person name="Hetherington A.J."/>
            <person name="Higo A."/>
            <person name="Hirakawa Y."/>
            <person name="Hundley H.N."/>
            <person name="Ikeda Y."/>
            <person name="Inoue K."/>
            <person name="Inoue S.I."/>
            <person name="Ishida S."/>
            <person name="Jia Q."/>
            <person name="Kakita M."/>
            <person name="Kanazawa T."/>
            <person name="Kawai Y."/>
            <person name="Kawashima T."/>
            <person name="Kennedy M."/>
            <person name="Kinose K."/>
            <person name="Kinoshita T."/>
            <person name="Kohara Y."/>
            <person name="Koide E."/>
            <person name="Komatsu K."/>
            <person name="Kopischke S."/>
            <person name="Kubo M."/>
            <person name="Kyozuka J."/>
            <person name="Lagercrantz U."/>
            <person name="Lin S.S."/>
            <person name="Lindquist E."/>
            <person name="Lipzen A.M."/>
            <person name="Lu C.W."/>
            <person name="De Luna E."/>
            <person name="Martienssen R.A."/>
            <person name="Minamino N."/>
            <person name="Mizutani M."/>
            <person name="Mizutani M."/>
            <person name="Mochizuki N."/>
            <person name="Monte I."/>
            <person name="Mosher R."/>
            <person name="Nagasaki H."/>
            <person name="Nakagami H."/>
            <person name="Naramoto S."/>
            <person name="Nishitani K."/>
            <person name="Ohtani M."/>
            <person name="Okamoto T."/>
            <person name="Okumura M."/>
            <person name="Phillips J."/>
            <person name="Pollak B."/>
            <person name="Reinders A."/>
            <person name="Rovekamp M."/>
            <person name="Sano R."/>
            <person name="Sawa S."/>
            <person name="Schmid M.W."/>
            <person name="Shirakawa M."/>
            <person name="Solano R."/>
            <person name="Spunde A."/>
            <person name="Suetsugu N."/>
            <person name="Sugano S."/>
            <person name="Sugiyama A."/>
            <person name="Sun R."/>
            <person name="Suzuki Y."/>
            <person name="Takenaka M."/>
            <person name="Takezawa D."/>
            <person name="Tomogane H."/>
            <person name="Tsuzuki M."/>
            <person name="Ueda T."/>
            <person name="Umeda M."/>
            <person name="Ward J.M."/>
            <person name="Watanabe Y."/>
            <person name="Yazaki K."/>
            <person name="Yokoyama R."/>
            <person name="Yoshitake Y."/>
            <person name="Yotsui I."/>
            <person name="Zachgo S."/>
            <person name="Schmutz J."/>
        </authorList>
    </citation>
    <scope>NUCLEOTIDE SEQUENCE [LARGE SCALE GENOMIC DNA]</scope>
    <source>
        <strain evidence="3">Tak-1</strain>
    </source>
</reference>
<feature type="region of interest" description="Disordered" evidence="1">
    <location>
        <begin position="433"/>
        <end position="583"/>
    </location>
</feature>
<feature type="compositionally biased region" description="Polar residues" evidence="1">
    <location>
        <begin position="944"/>
        <end position="962"/>
    </location>
</feature>
<feature type="compositionally biased region" description="Low complexity" evidence="1">
    <location>
        <begin position="963"/>
        <end position="987"/>
    </location>
</feature>
<dbReference type="OrthoDB" id="751084at2759"/>
<protein>
    <submittedName>
        <fullName evidence="2">Uncharacterized protein</fullName>
    </submittedName>
</protein>
<feature type="compositionally biased region" description="Low complexity" evidence="1">
    <location>
        <begin position="1011"/>
        <end position="1021"/>
    </location>
</feature>
<feature type="compositionally biased region" description="Polar residues" evidence="1">
    <location>
        <begin position="1629"/>
        <end position="1648"/>
    </location>
</feature>
<feature type="compositionally biased region" description="Acidic residues" evidence="1">
    <location>
        <begin position="822"/>
        <end position="831"/>
    </location>
</feature>
<feature type="compositionally biased region" description="Polar residues" evidence="1">
    <location>
        <begin position="781"/>
        <end position="790"/>
    </location>
</feature>
<feature type="compositionally biased region" description="Low complexity" evidence="1">
    <location>
        <begin position="930"/>
        <end position="939"/>
    </location>
</feature>
<feature type="compositionally biased region" description="Basic and acidic residues" evidence="1">
    <location>
        <begin position="1155"/>
        <end position="1168"/>
    </location>
</feature>
<feature type="compositionally biased region" description="Low complexity" evidence="1">
    <location>
        <begin position="995"/>
        <end position="1004"/>
    </location>
</feature>
<evidence type="ECO:0000256" key="1">
    <source>
        <dbReference type="SAM" id="MobiDB-lite"/>
    </source>
</evidence>
<feature type="compositionally biased region" description="Polar residues" evidence="1">
    <location>
        <begin position="729"/>
        <end position="745"/>
    </location>
</feature>
<feature type="compositionally biased region" description="Polar residues" evidence="1">
    <location>
        <begin position="514"/>
        <end position="523"/>
    </location>
</feature>
<feature type="compositionally biased region" description="Polar residues" evidence="1">
    <location>
        <begin position="462"/>
        <end position="478"/>
    </location>
</feature>
<feature type="compositionally biased region" description="Low complexity" evidence="1">
    <location>
        <begin position="791"/>
        <end position="804"/>
    </location>
</feature>
<feature type="compositionally biased region" description="Polar residues" evidence="1">
    <location>
        <begin position="697"/>
        <end position="710"/>
    </location>
</feature>
<feature type="region of interest" description="Disordered" evidence="1">
    <location>
        <begin position="598"/>
        <end position="850"/>
    </location>
</feature>
<feature type="region of interest" description="Disordered" evidence="1">
    <location>
        <begin position="1343"/>
        <end position="1394"/>
    </location>
</feature>
<accession>A0A2R6XIA0</accession>
<feature type="compositionally biased region" description="Low complexity" evidence="1">
    <location>
        <begin position="912"/>
        <end position="922"/>
    </location>
</feature>
<feature type="region of interest" description="Disordered" evidence="1">
    <location>
        <begin position="307"/>
        <end position="334"/>
    </location>
</feature>
<feature type="compositionally biased region" description="Basic and acidic residues" evidence="1">
    <location>
        <begin position="1616"/>
        <end position="1625"/>
    </location>
</feature>
<name>A0A2R6XIA0_MARPO</name>